<name>A0A318JQK6_9NOCA</name>
<comment type="caution">
    <text evidence="2">The sequence shown here is derived from an EMBL/GenBank/DDBJ whole genome shotgun (WGS) entry which is preliminary data.</text>
</comment>
<accession>A0A318JQK6</accession>
<evidence type="ECO:0000259" key="1">
    <source>
        <dbReference type="Pfam" id="PF05685"/>
    </source>
</evidence>
<dbReference type="InterPro" id="IPR008538">
    <property type="entry name" value="Uma2"/>
</dbReference>
<protein>
    <submittedName>
        <fullName evidence="2">Uma2 family endonuclease</fullName>
    </submittedName>
</protein>
<evidence type="ECO:0000313" key="3">
    <source>
        <dbReference type="Proteomes" id="UP000247569"/>
    </source>
</evidence>
<dbReference type="InterPro" id="IPR012296">
    <property type="entry name" value="Nuclease_put_TT1808"/>
</dbReference>
<dbReference type="PANTHER" id="PTHR35400">
    <property type="entry name" value="SLR1083 PROTEIN"/>
    <property type="match status" value="1"/>
</dbReference>
<keyword evidence="2" id="KW-0378">Hydrolase</keyword>
<dbReference type="CDD" id="cd06260">
    <property type="entry name" value="DUF820-like"/>
    <property type="match status" value="1"/>
</dbReference>
<dbReference type="GO" id="GO:0004519">
    <property type="term" value="F:endonuclease activity"/>
    <property type="evidence" value="ECO:0007669"/>
    <property type="project" value="UniProtKB-KW"/>
</dbReference>
<dbReference type="Proteomes" id="UP000247569">
    <property type="component" value="Unassembled WGS sequence"/>
</dbReference>
<dbReference type="AlphaFoldDB" id="A0A318JQK6"/>
<dbReference type="InterPro" id="IPR011335">
    <property type="entry name" value="Restrct_endonuc-II-like"/>
</dbReference>
<keyword evidence="2" id="KW-0255">Endonuclease</keyword>
<evidence type="ECO:0000313" key="2">
    <source>
        <dbReference type="EMBL" id="PXX56486.1"/>
    </source>
</evidence>
<keyword evidence="2" id="KW-0540">Nuclease</keyword>
<sequence length="212" mass="23781">MSLWTAARHLLADDQRTETAPPSYPGHMSSMDADVTLEEFGVLERASSEKVDVELINGRIYVVPVPDGEHDSYIMLIGDQIRDHCPELRLLPERGLRIPAYRESRARVDGAVAPREYFFDQPPWSDPSGVLMILEVTSGGARDAEVDRVVKRDAYAQAAIPAYLLVDRLFAEVAIHWGPADGEYQHIAKAKFGTSLRLPAPFDFDLETKEFR</sequence>
<proteinExistence type="predicted"/>
<dbReference type="PANTHER" id="PTHR35400:SF3">
    <property type="entry name" value="SLL1072 PROTEIN"/>
    <property type="match status" value="1"/>
</dbReference>
<reference evidence="2 3" key="1">
    <citation type="submission" date="2018-05" db="EMBL/GenBank/DDBJ databases">
        <title>Genomic Encyclopedia of Type Strains, Phase IV (KMG-IV): sequencing the most valuable type-strain genomes for metagenomic binning, comparative biology and taxonomic classification.</title>
        <authorList>
            <person name="Goeker M."/>
        </authorList>
    </citation>
    <scope>NUCLEOTIDE SEQUENCE [LARGE SCALE GENOMIC DNA]</scope>
    <source>
        <strain evidence="2 3">DSM 44704</strain>
    </source>
</reference>
<dbReference type="SUPFAM" id="SSF52980">
    <property type="entry name" value="Restriction endonuclease-like"/>
    <property type="match status" value="1"/>
</dbReference>
<organism evidence="2 3">
    <name type="scientific">Nocardia tenerifensis</name>
    <dbReference type="NCBI Taxonomy" id="228006"/>
    <lineage>
        <taxon>Bacteria</taxon>
        <taxon>Bacillati</taxon>
        <taxon>Actinomycetota</taxon>
        <taxon>Actinomycetes</taxon>
        <taxon>Mycobacteriales</taxon>
        <taxon>Nocardiaceae</taxon>
        <taxon>Nocardia</taxon>
    </lineage>
</organism>
<gene>
    <name evidence="2" type="ORF">DFR70_11938</name>
</gene>
<dbReference type="Gene3D" id="3.90.1570.10">
    <property type="entry name" value="tt1808, chain A"/>
    <property type="match status" value="1"/>
</dbReference>
<dbReference type="Pfam" id="PF05685">
    <property type="entry name" value="Uma2"/>
    <property type="match status" value="1"/>
</dbReference>
<dbReference type="EMBL" id="QJKF01000019">
    <property type="protein sequence ID" value="PXX56486.1"/>
    <property type="molecule type" value="Genomic_DNA"/>
</dbReference>
<keyword evidence="3" id="KW-1185">Reference proteome</keyword>
<feature type="domain" description="Putative restriction endonuclease" evidence="1">
    <location>
        <begin position="38"/>
        <end position="204"/>
    </location>
</feature>